<evidence type="ECO:0000256" key="3">
    <source>
        <dbReference type="ARBA" id="ARBA00022729"/>
    </source>
</evidence>
<dbReference type="EMBL" id="JBBMFI010000011">
    <property type="protein sequence ID" value="MEQ2565458.1"/>
    <property type="molecule type" value="Genomic_DNA"/>
</dbReference>
<evidence type="ECO:0000256" key="2">
    <source>
        <dbReference type="ARBA" id="ARBA00022525"/>
    </source>
</evidence>
<evidence type="ECO:0000313" key="9">
    <source>
        <dbReference type="EMBL" id="MEQ2565458.1"/>
    </source>
</evidence>
<feature type="region of interest" description="Disordered" evidence="5">
    <location>
        <begin position="274"/>
        <end position="350"/>
    </location>
</feature>
<keyword evidence="2" id="KW-0964">Secreted</keyword>
<dbReference type="NCBIfam" id="TIGR01167">
    <property type="entry name" value="LPXTG_anchor"/>
    <property type="match status" value="1"/>
</dbReference>
<evidence type="ECO:0000256" key="4">
    <source>
        <dbReference type="ARBA" id="ARBA00023088"/>
    </source>
</evidence>
<proteinExistence type="predicted"/>
<keyword evidence="3 7" id="KW-0732">Signal</keyword>
<dbReference type="InterPro" id="IPR019931">
    <property type="entry name" value="LPXTG_anchor"/>
</dbReference>
<feature type="transmembrane region" description="Helical" evidence="6">
    <location>
        <begin position="359"/>
        <end position="376"/>
    </location>
</feature>
<keyword evidence="1" id="KW-0134">Cell wall</keyword>
<keyword evidence="6" id="KW-0812">Transmembrane</keyword>
<keyword evidence="10" id="KW-1185">Reference proteome</keyword>
<evidence type="ECO:0000256" key="5">
    <source>
        <dbReference type="SAM" id="MobiDB-lite"/>
    </source>
</evidence>
<accession>A0ABV1HT09</accession>
<evidence type="ECO:0000256" key="1">
    <source>
        <dbReference type="ARBA" id="ARBA00022512"/>
    </source>
</evidence>
<keyword evidence="6" id="KW-1133">Transmembrane helix</keyword>
<feature type="compositionally biased region" description="Low complexity" evidence="5">
    <location>
        <begin position="338"/>
        <end position="350"/>
    </location>
</feature>
<evidence type="ECO:0000256" key="7">
    <source>
        <dbReference type="SAM" id="SignalP"/>
    </source>
</evidence>
<gene>
    <name evidence="9" type="ORF">ABFO16_04315</name>
</gene>
<name>A0ABV1HT09_9FIRM</name>
<dbReference type="Pfam" id="PF00746">
    <property type="entry name" value="Gram_pos_anchor"/>
    <property type="match status" value="1"/>
</dbReference>
<keyword evidence="4" id="KW-0572">Peptidoglycan-anchor</keyword>
<evidence type="ECO:0000259" key="8">
    <source>
        <dbReference type="Pfam" id="PF00746"/>
    </source>
</evidence>
<feature type="signal peptide" evidence="7">
    <location>
        <begin position="1"/>
        <end position="25"/>
    </location>
</feature>
<sequence>MKKLLSVLLVMAVVMSFATVMSVSADEREDLASAGASQDVETAAADGNVSVGAGTDTEATGTSGLIYLEKPDWGECKYYSIHIWEAKQNGEQFFSYGTQKERFEEKDGKLVYDLSKLNESTYIKGGLKAGVTYNLIVYNNNGVESCGLMFSTECAGDTIRVTSNERSFENTEDSTKHSYPIGWTNNAKKYGIPLQITSVGTVQGEFVTKGSSPDDIVKAWDKNYKQYPNKASFSTQSSARDHKTRLAEIKAEFKELVSKGKVLVLGGGVYTEKTDLDKVKPGSSSSSGSSSGSSSDSSSKSSSNSSSKKIYKDKNGNTVTRNADGSYTDANGNKVDASEVTATTETTDTVTTGESATPIYIGLGVMLAAAGVYFLTRKKKEA</sequence>
<feature type="chain" id="PRO_5045964037" evidence="7">
    <location>
        <begin position="26"/>
        <end position="382"/>
    </location>
</feature>
<organism evidence="9 10">
    <name type="scientific">Ruminococcoides intestinihominis</name>
    <dbReference type="NCBI Taxonomy" id="3133161"/>
    <lineage>
        <taxon>Bacteria</taxon>
        <taxon>Bacillati</taxon>
        <taxon>Bacillota</taxon>
        <taxon>Clostridia</taxon>
        <taxon>Eubacteriales</taxon>
        <taxon>Oscillospiraceae</taxon>
        <taxon>Ruminococcoides</taxon>
    </lineage>
</organism>
<feature type="domain" description="Gram-positive cocci surface proteins LPxTG" evidence="8">
    <location>
        <begin position="352"/>
        <end position="381"/>
    </location>
</feature>
<dbReference type="RefSeq" id="WP_211147422.1">
    <property type="nucleotide sequence ID" value="NZ_JBBMEY010000013.1"/>
</dbReference>
<keyword evidence="6" id="KW-0472">Membrane</keyword>
<feature type="compositionally biased region" description="Polar residues" evidence="5">
    <location>
        <begin position="316"/>
        <end position="331"/>
    </location>
</feature>
<dbReference type="Proteomes" id="UP001478133">
    <property type="component" value="Unassembled WGS sequence"/>
</dbReference>
<feature type="compositionally biased region" description="Low complexity" evidence="5">
    <location>
        <begin position="282"/>
        <end position="308"/>
    </location>
</feature>
<evidence type="ECO:0000256" key="6">
    <source>
        <dbReference type="SAM" id="Phobius"/>
    </source>
</evidence>
<protein>
    <submittedName>
        <fullName evidence="9">LPXTG cell wall anchor domain-containing protein</fullName>
    </submittedName>
</protein>
<reference evidence="9 10" key="1">
    <citation type="submission" date="2024-03" db="EMBL/GenBank/DDBJ databases">
        <title>Human intestinal bacterial collection.</title>
        <authorList>
            <person name="Pauvert C."/>
            <person name="Hitch T.C.A."/>
            <person name="Clavel T."/>
        </authorList>
    </citation>
    <scope>NUCLEOTIDE SEQUENCE [LARGE SCALE GENOMIC DNA]</scope>
    <source>
        <strain evidence="9 10">CLA-AP-H18</strain>
    </source>
</reference>
<evidence type="ECO:0000313" key="10">
    <source>
        <dbReference type="Proteomes" id="UP001478133"/>
    </source>
</evidence>
<comment type="caution">
    <text evidence="9">The sequence shown here is derived from an EMBL/GenBank/DDBJ whole genome shotgun (WGS) entry which is preliminary data.</text>
</comment>